<keyword evidence="4" id="KW-0812">Transmembrane</keyword>
<evidence type="ECO:0000256" key="3">
    <source>
        <dbReference type="ARBA" id="ARBA00022679"/>
    </source>
</evidence>
<dbReference type="EMBL" id="DAAGBA010000073">
    <property type="protein sequence ID" value="HAB2326891.1"/>
    <property type="molecule type" value="Genomic_DNA"/>
</dbReference>
<dbReference type="EMBL" id="DAAQZS010000002">
    <property type="protein sequence ID" value="HAE1472814.1"/>
    <property type="molecule type" value="Genomic_DNA"/>
</dbReference>
<evidence type="ECO:0000313" key="13">
    <source>
        <dbReference type="EMBL" id="HAB3977436.1"/>
    </source>
</evidence>
<evidence type="ECO:0000256" key="1">
    <source>
        <dbReference type="ARBA" id="ARBA00006739"/>
    </source>
</evidence>
<dbReference type="InterPro" id="IPR029044">
    <property type="entry name" value="Nucleotide-diphossugar_trans"/>
</dbReference>
<evidence type="ECO:0000313" key="15">
    <source>
        <dbReference type="EMBL" id="HAB4456888.1"/>
    </source>
</evidence>
<reference evidence="12" key="2">
    <citation type="submission" date="2019-10" db="EMBL/GenBank/DDBJ databases">
        <authorList>
            <consortium name="NCBI Pathogen Detection Project"/>
        </authorList>
    </citation>
    <scope>NUCLEOTIDE SEQUENCE</scope>
    <source>
        <strain evidence="12">Salmonella enterica</strain>
    </source>
</reference>
<dbReference type="EMBL" id="DAAHFA010000030">
    <property type="protein sequence ID" value="HAB5843010.1"/>
    <property type="molecule type" value="Genomic_DNA"/>
</dbReference>
<dbReference type="EMBL" id="DAAFXY010000015">
    <property type="protein sequence ID" value="HAB1978120.1"/>
    <property type="molecule type" value="Genomic_DNA"/>
</dbReference>
<keyword evidence="3 12" id="KW-0808">Transferase</keyword>
<sequence length="422" mass="47841">MVEVTGGFLLVISLIMFLYSIRHFIFGMNRLFSRQKTGFEGIQDAPWPTLTVFIAAHNEEAVVGHCIESLLKTNYPHDRLCIIPVNDRSTDGTRIVCDDWAARYPHLIKPFHRRDGRAGKPAALMDAVRQAPESEVYVIFDADYLPAPGLLKQIVAPLFDPQIGVTMGRVVPQNTGRNLLTRLLDMERSAGYQGDQQARQNTGLLPQFGGTVGAIKVHALEAVGGFREDVLAEDTDLTFRMLEKGWRVQYVNTAECYEEVPETWEVRVRQLQRWAKGHNQVMVRYLFSSLYNSHLNIMQKMDALMLLGCYAIAPLTLVGWGIVLFTWYIQPAWILQLSITAMTLVMFGGFGNLAAFFQMAVAVRLDGHGRRLRLLPLSLAGYLVSAVTISRGAVNLILDKLLEREVRWDKTVRFRHYNKERE</sequence>
<dbReference type="EMBL" id="DAAQZP010000026">
    <property type="protein sequence ID" value="HAE1595452.1"/>
    <property type="molecule type" value="Genomic_DNA"/>
</dbReference>
<feature type="transmembrane region" description="Helical" evidence="4">
    <location>
        <begin position="335"/>
        <end position="362"/>
    </location>
</feature>
<dbReference type="SUPFAM" id="SSF53448">
    <property type="entry name" value="Nucleotide-diphospho-sugar transferases"/>
    <property type="match status" value="1"/>
</dbReference>
<evidence type="ECO:0000313" key="9">
    <source>
        <dbReference type="EMBL" id="HAB2186648.1"/>
    </source>
</evidence>
<dbReference type="EMBL" id="DAAFWI010000002">
    <property type="protein sequence ID" value="HAB1774416.1"/>
    <property type="molecule type" value="Genomic_DNA"/>
</dbReference>
<dbReference type="EMBL" id="DAAGTE010000028">
    <property type="protein sequence ID" value="HAB4456888.1"/>
    <property type="molecule type" value="Genomic_DNA"/>
</dbReference>
<keyword evidence="4" id="KW-0472">Membrane</keyword>
<evidence type="ECO:0000313" key="18">
    <source>
        <dbReference type="EMBL" id="HAB4723703.1"/>
    </source>
</evidence>
<evidence type="ECO:0000313" key="16">
    <source>
        <dbReference type="EMBL" id="HAB4675848.1"/>
    </source>
</evidence>
<dbReference type="EMBL" id="DAAGOS010000041">
    <property type="protein sequence ID" value="HAB3924645.1"/>
    <property type="molecule type" value="Genomic_DNA"/>
</dbReference>
<dbReference type="EMBL" id="DAAGQE010000073">
    <property type="protein sequence ID" value="HAB4102283.1"/>
    <property type="molecule type" value="Genomic_DNA"/>
</dbReference>
<dbReference type="EMBL" id="DAAGVB010000066">
    <property type="protein sequence ID" value="HAB4675848.1"/>
    <property type="molecule type" value="Genomic_DNA"/>
</dbReference>
<evidence type="ECO:0000313" key="25">
    <source>
        <dbReference type="EMBL" id="HAE1595452.1"/>
    </source>
</evidence>
<name>A0A6Y1P3U5_SALDZ</name>
<dbReference type="EMBL" id="DAAHCF010000161">
    <property type="protein sequence ID" value="HAB5480081.1"/>
    <property type="molecule type" value="Genomic_DNA"/>
</dbReference>
<keyword evidence="2" id="KW-0328">Glycosyltransferase</keyword>
<feature type="transmembrane region" description="Helical" evidence="4">
    <location>
        <begin position="303"/>
        <end position="329"/>
    </location>
</feature>
<evidence type="ECO:0000313" key="12">
    <source>
        <dbReference type="EMBL" id="HAB3924645.1"/>
    </source>
</evidence>
<evidence type="ECO:0000313" key="24">
    <source>
        <dbReference type="EMBL" id="HAE1472814.1"/>
    </source>
</evidence>
<organism evidence="12">
    <name type="scientific">Salmonella diarizonae</name>
    <dbReference type="NCBI Taxonomy" id="59204"/>
    <lineage>
        <taxon>Bacteria</taxon>
        <taxon>Pseudomonadati</taxon>
        <taxon>Pseudomonadota</taxon>
        <taxon>Gammaproteobacteria</taxon>
        <taxon>Enterobacterales</taxon>
        <taxon>Enterobacteriaceae</taxon>
        <taxon>Salmonella</taxon>
    </lineage>
</organism>
<evidence type="ECO:0000313" key="6">
    <source>
        <dbReference type="EMBL" id="HAB1847190.1"/>
    </source>
</evidence>
<comment type="similarity">
    <text evidence="1">Belongs to the glycosyltransferase 2 family.</text>
</comment>
<evidence type="ECO:0000313" key="19">
    <source>
        <dbReference type="EMBL" id="HAB5018746.1"/>
    </source>
</evidence>
<dbReference type="EMBL" id="DAAHAQ010000292">
    <property type="protein sequence ID" value="HAB5332140.1"/>
    <property type="molecule type" value="Genomic_DNA"/>
</dbReference>
<proteinExistence type="inferred from homology"/>
<dbReference type="PANTHER" id="PTHR43630:SF1">
    <property type="entry name" value="POLY-BETA-1,6-N-ACETYL-D-GLUCOSAMINE SYNTHASE"/>
    <property type="match status" value="1"/>
</dbReference>
<evidence type="ECO:0000256" key="2">
    <source>
        <dbReference type="ARBA" id="ARBA00022676"/>
    </source>
</evidence>
<dbReference type="PANTHER" id="PTHR43630">
    <property type="entry name" value="POLY-BETA-1,6-N-ACETYL-D-GLUCOSAMINE SYNTHASE"/>
    <property type="match status" value="1"/>
</dbReference>
<dbReference type="EMBL" id="DAAFZM010000029">
    <property type="protein sequence ID" value="HAB2186648.1"/>
    <property type="molecule type" value="Genomic_DNA"/>
</dbReference>
<dbReference type="EMBL" id="DAAQXJ010000151">
    <property type="protein sequence ID" value="HAE1266891.1"/>
    <property type="molecule type" value="Genomic_DNA"/>
</dbReference>
<dbReference type="EMBL" id="DAAGPC010000011">
    <property type="protein sequence ID" value="HAB3977436.1"/>
    <property type="molecule type" value="Genomic_DNA"/>
</dbReference>
<evidence type="ECO:0000313" key="20">
    <source>
        <dbReference type="EMBL" id="HAB5332140.1"/>
    </source>
</evidence>
<dbReference type="GO" id="GO:0016757">
    <property type="term" value="F:glycosyltransferase activity"/>
    <property type="evidence" value="ECO:0007669"/>
    <property type="project" value="UniProtKB-KW"/>
</dbReference>
<evidence type="ECO:0000313" key="11">
    <source>
        <dbReference type="EMBL" id="HAB3844228.1"/>
    </source>
</evidence>
<dbReference type="EMBL" id="DAAGVL010000015">
    <property type="protein sequence ID" value="HAB4720392.1"/>
    <property type="molecule type" value="Genomic_DNA"/>
</dbReference>
<evidence type="ECO:0000313" key="23">
    <source>
        <dbReference type="EMBL" id="HAE1266891.1"/>
    </source>
</evidence>
<dbReference type="AlphaFoldDB" id="A0A6Y1P3U5"/>
<dbReference type="EMBL" id="DAAGXW010000030">
    <property type="protein sequence ID" value="HAB5018746.1"/>
    <property type="molecule type" value="Genomic_DNA"/>
</dbReference>
<dbReference type="CDD" id="cd06423">
    <property type="entry name" value="CESA_like"/>
    <property type="match status" value="1"/>
</dbReference>
<evidence type="ECO:0000313" key="10">
    <source>
        <dbReference type="EMBL" id="HAB2326891.1"/>
    </source>
</evidence>
<evidence type="ECO:0000313" key="14">
    <source>
        <dbReference type="EMBL" id="HAB4102283.1"/>
    </source>
</evidence>
<feature type="transmembrane region" description="Helical" evidence="4">
    <location>
        <begin position="6"/>
        <end position="26"/>
    </location>
</feature>
<evidence type="ECO:0000313" key="7">
    <source>
        <dbReference type="EMBL" id="HAB1978120.1"/>
    </source>
</evidence>
<evidence type="ECO:0000313" key="5">
    <source>
        <dbReference type="EMBL" id="HAB1774416.1"/>
    </source>
</evidence>
<evidence type="ECO:0000256" key="4">
    <source>
        <dbReference type="SAM" id="Phobius"/>
    </source>
</evidence>
<evidence type="ECO:0000313" key="17">
    <source>
        <dbReference type="EMBL" id="HAB4720392.1"/>
    </source>
</evidence>
<evidence type="ECO:0000313" key="8">
    <source>
        <dbReference type="EMBL" id="HAB1991245.1"/>
    </source>
</evidence>
<dbReference type="EMBL" id="DAAFYE010000011">
    <property type="protein sequence ID" value="HAB1991245.1"/>
    <property type="molecule type" value="Genomic_DNA"/>
</dbReference>
<protein>
    <submittedName>
        <fullName evidence="12">Glycosyltransferase</fullName>
    </submittedName>
</protein>
<evidence type="ECO:0000313" key="21">
    <source>
        <dbReference type="EMBL" id="HAB5480081.1"/>
    </source>
</evidence>
<keyword evidence="4" id="KW-1133">Transmembrane helix</keyword>
<dbReference type="Gene3D" id="3.90.550.10">
    <property type="entry name" value="Spore Coat Polysaccharide Biosynthesis Protein SpsA, Chain A"/>
    <property type="match status" value="1"/>
</dbReference>
<gene>
    <name evidence="23" type="ORF">G2916_20775</name>
    <name evidence="25" type="ORF">G2997_12325</name>
    <name evidence="24" type="ORF">G3A00_01995</name>
    <name evidence="19" type="ORF">GB016_19970</name>
    <name evidence="7" type="ORF">GB034_08625</name>
    <name evidence="8" type="ORF">GB088_08590</name>
    <name evidence="21" type="ORF">GB236_19550</name>
    <name evidence="22" type="ORF">GB246_19985</name>
    <name evidence="10" type="ORF">GB337_18255</name>
    <name evidence="9" type="ORF">GB348_18875</name>
    <name evidence="20" type="ORF">GBS30_21535</name>
    <name evidence="12" type="ORF">GBV97_14805</name>
    <name evidence="11" type="ORF">GBW00_20295</name>
    <name evidence="13" type="ORF">GBX19_07395</name>
    <name evidence="5" type="ORF">GBY11_02165</name>
    <name evidence="14" type="ORF">GBY15_22095</name>
    <name evidence="15" type="ORF">GBY49_10910</name>
    <name evidence="6" type="ORF">GBZ10_12115</name>
    <name evidence="16" type="ORF">GBZ12_18905</name>
    <name evidence="17" type="ORF">GBZ37_13245</name>
    <name evidence="18" type="ORF">GBZ41_07885</name>
</gene>
<dbReference type="Pfam" id="PF13641">
    <property type="entry name" value="Glyco_tranf_2_3"/>
    <property type="match status" value="1"/>
</dbReference>
<reference evidence="12" key="1">
    <citation type="journal article" date="2018" name="Genome Biol.">
        <title>SKESA: strategic k-mer extension for scrupulous assemblies.</title>
        <authorList>
            <person name="Souvorov A."/>
            <person name="Agarwala R."/>
            <person name="Lipman D.J."/>
        </authorList>
    </citation>
    <scope>NUCLEOTIDE SEQUENCE</scope>
    <source>
        <strain evidence="12">Salmonella enterica</strain>
    </source>
</reference>
<evidence type="ECO:0000313" key="22">
    <source>
        <dbReference type="EMBL" id="HAB5843010.1"/>
    </source>
</evidence>
<accession>A0A6Y1P3U5</accession>
<dbReference type="EMBL" id="DAAGNY010000027">
    <property type="protein sequence ID" value="HAB3844228.1"/>
    <property type="molecule type" value="Genomic_DNA"/>
</dbReference>
<comment type="caution">
    <text evidence="12">The sequence shown here is derived from an EMBL/GenBank/DDBJ whole genome shotgun (WGS) entry which is preliminary data.</text>
</comment>
<dbReference type="EMBL" id="DAAFWY010000010">
    <property type="protein sequence ID" value="HAB1847190.1"/>
    <property type="molecule type" value="Genomic_DNA"/>
</dbReference>
<dbReference type="EMBL" id="DAAGVM010000025">
    <property type="protein sequence ID" value="HAB4723703.1"/>
    <property type="molecule type" value="Genomic_DNA"/>
</dbReference>